<sequence>MPDAVSGETSGNYKPHDHGLQPENLHQDHHSNSGRESLREYIFYMFFFNYGNIIHISAPKFEHKRMLSAGASDKITSQEIAAKHMLRILVEKNIIKDTGQLIYNPIIHAKYYPKNASNILQNTEPSKPREVYKVFDETLKLTDKSFLNYSNFIHHGQSSHYKNILNDAISCFQKITIRQIHNSSHDDIGRKLADVRSVEDKIAISFDSSRKKRRKIEKIKITNVSDVAANVCKEPTAVEKGKLKDMRILADSKDEKDLLKEGDDMNITQKDLELIEKKYPQPRGMLNNIYAFVANELKNSQYRPEISYKVSTWNINSNDPMWKCTYKLRWPHEAAFSSVKTTKALAAKDAALKALHWLQIQKKLTMSGAPKLHDMKEVKDISRIPVEVTIDPAVIHDLDNLITYYNKHIAYLIDNPENSEKMSECSDNWKSDEDSFTEDEDSGSIEMSKSSESWKSDEDSFMEDDDSGNIENLFGKDELINPITGFNFMEPNSQIIDERNKLLYNRYLQRARSDERREDSKVLPILKF</sequence>
<feature type="compositionally biased region" description="Acidic residues" evidence="1">
    <location>
        <begin position="434"/>
        <end position="443"/>
    </location>
</feature>
<reference evidence="2" key="2">
    <citation type="submission" date="2023-05" db="EMBL/GenBank/DDBJ databases">
        <authorList>
            <person name="Fouks B."/>
        </authorList>
    </citation>
    <scope>NUCLEOTIDE SEQUENCE</scope>
    <source>
        <strain evidence="2">Stay&amp;Tobe</strain>
        <tissue evidence="2">Testes</tissue>
    </source>
</reference>
<evidence type="ECO:0000313" key="2">
    <source>
        <dbReference type="EMBL" id="KAJ9582632.1"/>
    </source>
</evidence>
<evidence type="ECO:0000256" key="1">
    <source>
        <dbReference type="SAM" id="MobiDB-lite"/>
    </source>
</evidence>
<dbReference type="Gene3D" id="3.30.160.20">
    <property type="match status" value="1"/>
</dbReference>
<evidence type="ECO:0000313" key="3">
    <source>
        <dbReference type="Proteomes" id="UP001233999"/>
    </source>
</evidence>
<accession>A0AAD7ZM62</accession>
<feature type="region of interest" description="Disordered" evidence="1">
    <location>
        <begin position="1"/>
        <end position="32"/>
    </location>
</feature>
<feature type="compositionally biased region" description="Basic and acidic residues" evidence="1">
    <location>
        <begin position="14"/>
        <end position="32"/>
    </location>
</feature>
<feature type="compositionally biased region" description="Basic and acidic residues" evidence="1">
    <location>
        <begin position="419"/>
        <end position="433"/>
    </location>
</feature>
<gene>
    <name evidence="2" type="ORF">L9F63_023010</name>
</gene>
<feature type="non-terminal residue" evidence="2">
    <location>
        <position position="1"/>
    </location>
</feature>
<protein>
    <submittedName>
        <fullName evidence="2">Uncharacterized protein</fullName>
    </submittedName>
</protein>
<proteinExistence type="predicted"/>
<dbReference type="Proteomes" id="UP001233999">
    <property type="component" value="Unassembled WGS sequence"/>
</dbReference>
<organism evidence="2 3">
    <name type="scientific">Diploptera punctata</name>
    <name type="common">Pacific beetle cockroach</name>
    <dbReference type="NCBI Taxonomy" id="6984"/>
    <lineage>
        <taxon>Eukaryota</taxon>
        <taxon>Metazoa</taxon>
        <taxon>Ecdysozoa</taxon>
        <taxon>Arthropoda</taxon>
        <taxon>Hexapoda</taxon>
        <taxon>Insecta</taxon>
        <taxon>Pterygota</taxon>
        <taxon>Neoptera</taxon>
        <taxon>Polyneoptera</taxon>
        <taxon>Dictyoptera</taxon>
        <taxon>Blattodea</taxon>
        <taxon>Blaberoidea</taxon>
        <taxon>Blaberidae</taxon>
        <taxon>Diplopterinae</taxon>
        <taxon>Diploptera</taxon>
    </lineage>
</organism>
<dbReference type="EMBL" id="JASPKZ010007782">
    <property type="protein sequence ID" value="KAJ9582632.1"/>
    <property type="molecule type" value="Genomic_DNA"/>
</dbReference>
<dbReference type="AlphaFoldDB" id="A0AAD7ZM62"/>
<comment type="caution">
    <text evidence="2">The sequence shown here is derived from an EMBL/GenBank/DDBJ whole genome shotgun (WGS) entry which is preliminary data.</text>
</comment>
<feature type="region of interest" description="Disordered" evidence="1">
    <location>
        <begin position="419"/>
        <end position="463"/>
    </location>
</feature>
<name>A0AAD7ZM62_DIPPU</name>
<reference evidence="2" key="1">
    <citation type="journal article" date="2023" name="IScience">
        <title>Live-bearing cockroach genome reveals convergent evolutionary mechanisms linked to viviparity in insects and beyond.</title>
        <authorList>
            <person name="Fouks B."/>
            <person name="Harrison M.C."/>
            <person name="Mikhailova A.A."/>
            <person name="Marchal E."/>
            <person name="English S."/>
            <person name="Carruthers M."/>
            <person name="Jennings E.C."/>
            <person name="Chiamaka E.L."/>
            <person name="Frigard R.A."/>
            <person name="Pippel M."/>
            <person name="Attardo G.M."/>
            <person name="Benoit J.B."/>
            <person name="Bornberg-Bauer E."/>
            <person name="Tobe S.S."/>
        </authorList>
    </citation>
    <scope>NUCLEOTIDE SEQUENCE</scope>
    <source>
        <strain evidence="2">Stay&amp;Tobe</strain>
    </source>
</reference>
<keyword evidence="3" id="KW-1185">Reference proteome</keyword>